<dbReference type="EMBL" id="MFZO01000020">
    <property type="protein sequence ID" value="OGK24982.1"/>
    <property type="molecule type" value="Genomic_DNA"/>
</dbReference>
<comment type="similarity">
    <text evidence="1 6">Belongs to the iron/manganese superoxide dismutase family.</text>
</comment>
<dbReference type="GO" id="GO:0046872">
    <property type="term" value="F:metal ion binding"/>
    <property type="evidence" value="ECO:0007669"/>
    <property type="project" value="UniProtKB-KW"/>
</dbReference>
<comment type="catalytic activity">
    <reaction evidence="6">
        <text>2 superoxide + 2 H(+) = H2O2 + O2</text>
        <dbReference type="Rhea" id="RHEA:20696"/>
        <dbReference type="ChEBI" id="CHEBI:15378"/>
        <dbReference type="ChEBI" id="CHEBI:15379"/>
        <dbReference type="ChEBI" id="CHEBI:16240"/>
        <dbReference type="ChEBI" id="CHEBI:18421"/>
        <dbReference type="EC" id="1.15.1.1"/>
    </reaction>
</comment>
<proteinExistence type="inferred from homology"/>
<evidence type="ECO:0000256" key="6">
    <source>
        <dbReference type="RuleBase" id="RU000414"/>
    </source>
</evidence>
<dbReference type="InterPro" id="IPR001189">
    <property type="entry name" value="Mn/Fe_SOD"/>
</dbReference>
<evidence type="ECO:0000313" key="10">
    <source>
        <dbReference type="Proteomes" id="UP000177913"/>
    </source>
</evidence>
<dbReference type="Pfam" id="PF02777">
    <property type="entry name" value="Sod_Fe_C"/>
    <property type="match status" value="1"/>
</dbReference>
<keyword evidence="4 6" id="KW-0560">Oxidoreductase</keyword>
<comment type="function">
    <text evidence="6">Destroys radicals which are normally produced within the cells and which are toxic to biological systems.</text>
</comment>
<gene>
    <name evidence="9" type="ORF">A3C25_01165</name>
</gene>
<evidence type="ECO:0000256" key="5">
    <source>
        <dbReference type="PIRSR" id="PIRSR000349-1"/>
    </source>
</evidence>
<dbReference type="GO" id="GO:0004784">
    <property type="term" value="F:superoxide dismutase activity"/>
    <property type="evidence" value="ECO:0007669"/>
    <property type="project" value="UniProtKB-EC"/>
</dbReference>
<dbReference type="InterPro" id="IPR036314">
    <property type="entry name" value="SOD_C_sf"/>
</dbReference>
<dbReference type="InterPro" id="IPR050265">
    <property type="entry name" value="Fe/Mn_Superoxide_Dismutase"/>
</dbReference>
<feature type="binding site" evidence="5">
    <location>
        <position position="82"/>
    </location>
    <ligand>
        <name>Mn(2+)</name>
        <dbReference type="ChEBI" id="CHEBI:29035"/>
    </ligand>
</feature>
<evidence type="ECO:0000259" key="8">
    <source>
        <dbReference type="Pfam" id="PF02777"/>
    </source>
</evidence>
<dbReference type="EC" id="1.15.1.1" evidence="2 6"/>
<dbReference type="PANTHER" id="PTHR11404:SF6">
    <property type="entry name" value="SUPEROXIDE DISMUTASE [MN], MITOCHONDRIAL"/>
    <property type="match status" value="1"/>
</dbReference>
<sequence>MNFTKYSPKTFSNSLYSMKGISKKTIEEHLKLYQGYVTKYNEIMEKLSLLTDDDYAKANQTFSTVRELKVELTFAWGGIVNHEIYFFHLGGKGDEPTGDLMKQIKKDFGSLETYKKDVKATGIAARGWVWTAWNFREGRLFNYLGDAQNTFPVWEASPILALDTYEHAYFIDYGVNRGGYIDSFFENLDWNKVAKNFEDVLSKCGCDCEGCEDHK</sequence>
<evidence type="ECO:0000256" key="3">
    <source>
        <dbReference type="ARBA" id="ARBA00022723"/>
    </source>
</evidence>
<evidence type="ECO:0000259" key="7">
    <source>
        <dbReference type="Pfam" id="PF00081"/>
    </source>
</evidence>
<keyword evidence="3 5" id="KW-0479">Metal-binding</keyword>
<organism evidence="9 10">
    <name type="scientific">Candidatus Roizmanbacteria bacterium RIFCSPHIGHO2_02_FULL_38_11</name>
    <dbReference type="NCBI Taxonomy" id="1802039"/>
    <lineage>
        <taxon>Bacteria</taxon>
        <taxon>Candidatus Roizmaniibacteriota</taxon>
    </lineage>
</organism>
<evidence type="ECO:0000256" key="4">
    <source>
        <dbReference type="ARBA" id="ARBA00023002"/>
    </source>
</evidence>
<name>A0A1F7H2R7_9BACT</name>
<dbReference type="Proteomes" id="UP000177913">
    <property type="component" value="Unassembled WGS sequence"/>
</dbReference>
<protein>
    <recommendedName>
        <fullName evidence="2 6">Superoxide dismutase</fullName>
        <ecNumber evidence="2 6">1.15.1.1</ecNumber>
    </recommendedName>
</protein>
<dbReference type="AlphaFoldDB" id="A0A1F7H2R7"/>
<evidence type="ECO:0000313" key="9">
    <source>
        <dbReference type="EMBL" id="OGK24982.1"/>
    </source>
</evidence>
<dbReference type="SUPFAM" id="SSF54719">
    <property type="entry name" value="Fe,Mn superoxide dismutase (SOD), C-terminal domain"/>
    <property type="match status" value="1"/>
</dbReference>
<dbReference type="PIRSF" id="PIRSF000349">
    <property type="entry name" value="SODismutase"/>
    <property type="match status" value="1"/>
</dbReference>
<dbReference type="Pfam" id="PF00081">
    <property type="entry name" value="Sod_Fe_N"/>
    <property type="match status" value="1"/>
</dbReference>
<feature type="binding site" evidence="5">
    <location>
        <position position="167"/>
    </location>
    <ligand>
        <name>Mn(2+)</name>
        <dbReference type="ChEBI" id="CHEBI:29035"/>
    </ligand>
</feature>
<evidence type="ECO:0000256" key="1">
    <source>
        <dbReference type="ARBA" id="ARBA00008714"/>
    </source>
</evidence>
<feature type="domain" description="Manganese/iron superoxide dismutase N-terminal" evidence="7">
    <location>
        <begin position="21"/>
        <end position="88"/>
    </location>
</feature>
<dbReference type="Gene3D" id="1.10.287.990">
    <property type="entry name" value="Fe,Mn superoxide dismutase (SOD) domain"/>
    <property type="match status" value="1"/>
</dbReference>
<feature type="domain" description="Manganese/iron superoxide dismutase C-terminal" evidence="8">
    <location>
        <begin position="96"/>
        <end position="196"/>
    </location>
</feature>
<dbReference type="Gene3D" id="3.55.40.20">
    <property type="entry name" value="Iron/manganese superoxide dismutase, C-terminal domain"/>
    <property type="match status" value="1"/>
</dbReference>
<evidence type="ECO:0000256" key="2">
    <source>
        <dbReference type="ARBA" id="ARBA00012682"/>
    </source>
</evidence>
<reference evidence="9 10" key="1">
    <citation type="journal article" date="2016" name="Nat. Commun.">
        <title>Thousands of microbial genomes shed light on interconnected biogeochemical processes in an aquifer system.</title>
        <authorList>
            <person name="Anantharaman K."/>
            <person name="Brown C.T."/>
            <person name="Hug L.A."/>
            <person name="Sharon I."/>
            <person name="Castelle C.J."/>
            <person name="Probst A.J."/>
            <person name="Thomas B.C."/>
            <person name="Singh A."/>
            <person name="Wilkins M.J."/>
            <person name="Karaoz U."/>
            <person name="Brodie E.L."/>
            <person name="Williams K.H."/>
            <person name="Hubbard S.S."/>
            <person name="Banfield J.F."/>
        </authorList>
    </citation>
    <scope>NUCLEOTIDE SEQUENCE [LARGE SCALE GENOMIC DNA]</scope>
</reference>
<dbReference type="InterPro" id="IPR019831">
    <property type="entry name" value="Mn/Fe_SOD_N"/>
</dbReference>
<feature type="binding site" evidence="5">
    <location>
        <position position="29"/>
    </location>
    <ligand>
        <name>Mn(2+)</name>
        <dbReference type="ChEBI" id="CHEBI:29035"/>
    </ligand>
</feature>
<dbReference type="PRINTS" id="PR01703">
    <property type="entry name" value="MNSODISMTASE"/>
</dbReference>
<dbReference type="InterPro" id="IPR019832">
    <property type="entry name" value="Mn/Fe_SOD_C"/>
</dbReference>
<dbReference type="SUPFAM" id="SSF46609">
    <property type="entry name" value="Fe,Mn superoxide dismutase (SOD), N-terminal domain"/>
    <property type="match status" value="1"/>
</dbReference>
<accession>A0A1F7H2R7</accession>
<dbReference type="PANTHER" id="PTHR11404">
    <property type="entry name" value="SUPEROXIDE DISMUTASE 2"/>
    <property type="match status" value="1"/>
</dbReference>
<feature type="binding site" evidence="5">
    <location>
        <position position="163"/>
    </location>
    <ligand>
        <name>Mn(2+)</name>
        <dbReference type="ChEBI" id="CHEBI:29035"/>
    </ligand>
</feature>
<dbReference type="InterPro" id="IPR036324">
    <property type="entry name" value="Mn/Fe_SOD_N_sf"/>
</dbReference>
<comment type="caution">
    <text evidence="9">The sequence shown here is derived from an EMBL/GenBank/DDBJ whole genome shotgun (WGS) entry which is preliminary data.</text>
</comment>